<accession>A0ABS0R3T1</accession>
<evidence type="ECO:0000256" key="1">
    <source>
        <dbReference type="SAM" id="SignalP"/>
    </source>
</evidence>
<keyword evidence="1" id="KW-0732">Signal</keyword>
<gene>
    <name evidence="3" type="ORF">JBF12_03055</name>
</gene>
<name>A0ABS0R3T1_9ACTN</name>
<evidence type="ECO:0000259" key="2">
    <source>
        <dbReference type="Pfam" id="PF01471"/>
    </source>
</evidence>
<proteinExistence type="predicted"/>
<protein>
    <submittedName>
        <fullName evidence="3">Peptidoglycan-binding protein</fullName>
    </submittedName>
</protein>
<evidence type="ECO:0000313" key="4">
    <source>
        <dbReference type="Proteomes" id="UP000638849"/>
    </source>
</evidence>
<evidence type="ECO:0000313" key="3">
    <source>
        <dbReference type="EMBL" id="MBI0312027.1"/>
    </source>
</evidence>
<dbReference type="InterPro" id="IPR036366">
    <property type="entry name" value="PGBDSf"/>
</dbReference>
<dbReference type="RefSeq" id="WP_198275303.1">
    <property type="nucleotide sequence ID" value="NZ_BAAAIF010000026.1"/>
</dbReference>
<dbReference type="Gene3D" id="1.10.101.10">
    <property type="entry name" value="PGBD-like superfamily/PGBD"/>
    <property type="match status" value="1"/>
</dbReference>
<comment type="caution">
    <text evidence="3">The sequence shown here is derived from an EMBL/GenBank/DDBJ whole genome shotgun (WGS) entry which is preliminary data.</text>
</comment>
<sequence length="139" mass="14765">MPIPSARTRAVSALILTAGLFVTVPVTAALAAAAADTPVTKPTAQAAAVHSCTYRSTVGYTCDYYYGTATISEGSSNASAVREIQDIINQHTDYPIWLSVDGSFGPSTLKAVEWLQSHHHIADGADGIVGSHTWDYLRR</sequence>
<dbReference type="InterPro" id="IPR002477">
    <property type="entry name" value="Peptidoglycan-bd-like"/>
</dbReference>
<feature type="chain" id="PRO_5045087796" evidence="1">
    <location>
        <begin position="29"/>
        <end position="139"/>
    </location>
</feature>
<feature type="signal peptide" evidence="1">
    <location>
        <begin position="1"/>
        <end position="28"/>
    </location>
</feature>
<dbReference type="Proteomes" id="UP000638849">
    <property type="component" value="Unassembled WGS sequence"/>
</dbReference>
<organism evidence="3 4">
    <name type="scientific">Streptomyces javensis</name>
    <dbReference type="NCBI Taxonomy" id="114698"/>
    <lineage>
        <taxon>Bacteria</taxon>
        <taxon>Bacillati</taxon>
        <taxon>Actinomycetota</taxon>
        <taxon>Actinomycetes</taxon>
        <taxon>Kitasatosporales</taxon>
        <taxon>Streptomycetaceae</taxon>
        <taxon>Streptomyces</taxon>
        <taxon>Streptomyces violaceusniger group</taxon>
    </lineage>
</organism>
<dbReference type="Pfam" id="PF01471">
    <property type="entry name" value="PG_binding_1"/>
    <property type="match status" value="1"/>
</dbReference>
<dbReference type="EMBL" id="JAEEAQ010000014">
    <property type="protein sequence ID" value="MBI0312027.1"/>
    <property type="molecule type" value="Genomic_DNA"/>
</dbReference>
<dbReference type="SUPFAM" id="SSF47090">
    <property type="entry name" value="PGBD-like"/>
    <property type="match status" value="1"/>
</dbReference>
<reference evidence="3 4" key="1">
    <citation type="submission" date="2020-12" db="EMBL/GenBank/DDBJ databases">
        <authorList>
            <person name="Kusuma A.B."/>
            <person name="Nouioui I."/>
            <person name="Goodfellow M."/>
        </authorList>
    </citation>
    <scope>NUCLEOTIDE SEQUENCE [LARGE SCALE GENOMIC DNA]</scope>
    <source>
        <strain evidence="3 4">DSM 41764</strain>
    </source>
</reference>
<feature type="domain" description="Peptidoglycan binding-like" evidence="2">
    <location>
        <begin position="78"/>
        <end position="135"/>
    </location>
</feature>
<dbReference type="InterPro" id="IPR036365">
    <property type="entry name" value="PGBD-like_sf"/>
</dbReference>
<keyword evidence="4" id="KW-1185">Reference proteome</keyword>